<dbReference type="CDD" id="cd08500">
    <property type="entry name" value="PBP2_NikA_DppA_OppA_like_4"/>
    <property type="match status" value="1"/>
</dbReference>
<dbReference type="EMBL" id="OBMM01000002">
    <property type="protein sequence ID" value="SOC14965.1"/>
    <property type="molecule type" value="Genomic_DNA"/>
</dbReference>
<name>A0A285T158_9PROT</name>
<dbReference type="SUPFAM" id="SSF53850">
    <property type="entry name" value="Periplasmic binding protein-like II"/>
    <property type="match status" value="1"/>
</dbReference>
<dbReference type="Proteomes" id="UP000219068">
    <property type="component" value="Unassembled WGS sequence"/>
</dbReference>
<protein>
    <submittedName>
        <fullName evidence="5">Peptide/nickel transport system substrate-binding protein</fullName>
    </submittedName>
</protein>
<dbReference type="InterPro" id="IPR000914">
    <property type="entry name" value="SBP_5_dom"/>
</dbReference>
<dbReference type="AlphaFoldDB" id="A0A285T158"/>
<dbReference type="Gene3D" id="3.10.105.10">
    <property type="entry name" value="Dipeptide-binding Protein, Domain 3"/>
    <property type="match status" value="1"/>
</dbReference>
<evidence type="ECO:0000256" key="2">
    <source>
        <dbReference type="ARBA" id="ARBA00005695"/>
    </source>
</evidence>
<dbReference type="Pfam" id="PF00496">
    <property type="entry name" value="SBP_bac_5"/>
    <property type="match status" value="1"/>
</dbReference>
<keyword evidence="3" id="KW-0732">Signal</keyword>
<dbReference type="PANTHER" id="PTHR30290">
    <property type="entry name" value="PERIPLASMIC BINDING COMPONENT OF ABC TRANSPORTER"/>
    <property type="match status" value="1"/>
</dbReference>
<dbReference type="Gene3D" id="3.40.190.10">
    <property type="entry name" value="Periplasmic binding protein-like II"/>
    <property type="match status" value="1"/>
</dbReference>
<feature type="signal peptide" evidence="3">
    <location>
        <begin position="1"/>
        <end position="28"/>
    </location>
</feature>
<evidence type="ECO:0000313" key="5">
    <source>
        <dbReference type="EMBL" id="SOC14965.1"/>
    </source>
</evidence>
<proteinExistence type="inferred from homology"/>
<feature type="domain" description="Solute-binding protein family 5" evidence="4">
    <location>
        <begin position="106"/>
        <end position="512"/>
    </location>
</feature>
<dbReference type="RefSeq" id="WP_247794663.1">
    <property type="nucleotide sequence ID" value="NZ_JALLPZ010000002.1"/>
</dbReference>
<evidence type="ECO:0000256" key="3">
    <source>
        <dbReference type="SAM" id="SignalP"/>
    </source>
</evidence>
<dbReference type="PANTHER" id="PTHR30290:SF62">
    <property type="entry name" value="OLIGOPEPTIDE ABC TRANSPORTER, PERIPLASMIC OLIGOPEPTIDE-BINDING PROTEIN"/>
    <property type="match status" value="1"/>
</dbReference>
<evidence type="ECO:0000259" key="4">
    <source>
        <dbReference type="Pfam" id="PF00496"/>
    </source>
</evidence>
<dbReference type="GO" id="GO:1904680">
    <property type="term" value="F:peptide transmembrane transporter activity"/>
    <property type="evidence" value="ECO:0007669"/>
    <property type="project" value="TreeGrafter"/>
</dbReference>
<comment type="subcellular location">
    <subcellularLocation>
        <location evidence="1">Periplasm</location>
    </subcellularLocation>
</comment>
<dbReference type="GO" id="GO:0015833">
    <property type="term" value="P:peptide transport"/>
    <property type="evidence" value="ECO:0007669"/>
    <property type="project" value="TreeGrafter"/>
</dbReference>
<evidence type="ECO:0000256" key="1">
    <source>
        <dbReference type="ARBA" id="ARBA00004418"/>
    </source>
</evidence>
<dbReference type="InterPro" id="IPR039424">
    <property type="entry name" value="SBP_5"/>
</dbReference>
<accession>A0A285T158</accession>
<reference evidence="5 6" key="1">
    <citation type="submission" date="2017-08" db="EMBL/GenBank/DDBJ databases">
        <authorList>
            <person name="de Groot N.N."/>
        </authorList>
    </citation>
    <scope>NUCLEOTIDE SEQUENCE [LARGE SCALE GENOMIC DNA]</scope>
    <source>
        <strain evidence="5 6">USBA 78</strain>
    </source>
</reference>
<comment type="similarity">
    <text evidence="2">Belongs to the bacterial solute-binding protein 5 family.</text>
</comment>
<feature type="chain" id="PRO_5012718692" evidence="3">
    <location>
        <begin position="29"/>
        <end position="638"/>
    </location>
</feature>
<gene>
    <name evidence="5" type="ORF">SAMN05428964_10235</name>
</gene>
<sequence length="638" mass="70973">MYRVVGCFTSLVLLLAVVLTAVGNDVHAAEFGEAPMLADMVANGKLPPAGERLPRTPMIVTPNDKLGQYGGTWLMAQNAERDHALLIRTIGYEPLLRWTPQWTDTVPNVALSMQANSDATEFVFRLRPGMHWSDGAPFTADDIAFWYEDILLNPAFENATPEWLTAGGNPVHVEKIDETTIAFRFNTPYGLFPTFLARPEGVEPVSYPAHFLKSLLPKYNKDADAKAQELGFKGWKDRFVSVFGTPGTIDDPGRWLNPNVPTLNAWVLTGVYGQDDPLVAVRNPFYWKIDPGGRQLPYIDRVSFDLVNSKDEAGDAAIAGKVNMQERHIGRRADEILAANDNLQSFTLIESDMNILTLSLNLNDRDPVLRDIFQNKEFRIALSHAIDRDSIIGRFVPGALPHQAAPRPESPLYHTVLARQFITYDPVLAASHLANAGLTHKDDEGFLLRPDGKRLSFTIDTEGASRFEMLSAVVDYWRDIGLDVTPRDLSRDVFVNMRDNNNHHASAWGGDGGLDAMVIPINYLPVSSESSWYATGWAEWYTNPTNPDAIAPPAEVIRQLALYNQLKATADAEKQNKLMRDILDISANQFYVMGIALPPNRKGLVAKNFKNVPKVIPAAWSYATPAPTNPSQYYLESQ</sequence>
<evidence type="ECO:0000313" key="6">
    <source>
        <dbReference type="Proteomes" id="UP000219068"/>
    </source>
</evidence>
<organism evidence="5 6">
    <name type="scientific">Thalassospira xiamenensis</name>
    <dbReference type="NCBI Taxonomy" id="220697"/>
    <lineage>
        <taxon>Bacteria</taxon>
        <taxon>Pseudomonadati</taxon>
        <taxon>Pseudomonadota</taxon>
        <taxon>Alphaproteobacteria</taxon>
        <taxon>Rhodospirillales</taxon>
        <taxon>Thalassospiraceae</taxon>
        <taxon>Thalassospira</taxon>
    </lineage>
</organism>